<dbReference type="OrthoDB" id="6016419at2"/>
<comment type="caution">
    <text evidence="2">The sequence shown here is derived from an EMBL/GenBank/DDBJ whole genome shotgun (WGS) entry which is preliminary data.</text>
</comment>
<proteinExistence type="predicted"/>
<name>A0A4R4KHE8_9BACT</name>
<dbReference type="PANTHER" id="PTHR43471">
    <property type="entry name" value="ABC TRANSPORTER PERMEASE"/>
    <property type="match status" value="1"/>
</dbReference>
<dbReference type="EMBL" id="SMJU01000003">
    <property type="protein sequence ID" value="TDB67448.1"/>
    <property type="molecule type" value="Genomic_DNA"/>
</dbReference>
<dbReference type="GO" id="GO:0005886">
    <property type="term" value="C:plasma membrane"/>
    <property type="evidence" value="ECO:0007669"/>
    <property type="project" value="UniProtKB-SubCell"/>
</dbReference>
<dbReference type="GO" id="GO:0140359">
    <property type="term" value="F:ABC-type transporter activity"/>
    <property type="evidence" value="ECO:0007669"/>
    <property type="project" value="InterPro"/>
</dbReference>
<accession>A0A4R4KHE8</accession>
<keyword evidence="1" id="KW-1133">Transmembrane helix</keyword>
<feature type="transmembrane region" description="Helical" evidence="1">
    <location>
        <begin position="419"/>
        <end position="440"/>
    </location>
</feature>
<evidence type="ECO:0000313" key="2">
    <source>
        <dbReference type="EMBL" id="TDB67448.1"/>
    </source>
</evidence>
<feature type="transmembrane region" description="Helical" evidence="1">
    <location>
        <begin position="205"/>
        <end position="226"/>
    </location>
</feature>
<evidence type="ECO:0000256" key="1">
    <source>
        <dbReference type="SAM" id="Phobius"/>
    </source>
</evidence>
<dbReference type="InterPro" id="IPR021913">
    <property type="entry name" value="DUF3526"/>
</dbReference>
<keyword evidence="1" id="KW-0812">Transmembrane</keyword>
<sequence>MKSLLLKNFLRSKGLMSGLILLFISGLISLNFGKHFLEKNTETIQKTAHYQQITIDRYAEYVNTEMGLLLYYLRFGLANSPDRLSGLSIGQRDITPSVHSVTIRNLEEQKYSSELTNPMYQLLGNLDFSFILIYFFPLIIIAFCFNLISEEKEEGTWRLVLSQAGSPQKMLRTKLAIRYLSVVLVLAVLLFVAKFYLTIPITSAFLAYGLSCLLYVSFWFCLCWLIISFHRNSSQSALLLLVCWIMLTMIIPASLQAWVVSQYPVPEAYATVLESRDGYHTQWDKPKEPTVDSFHKRYPQFEAYSHPAGKDYSWLWYYAMQHMGDEAAAKDSKALRDKLRQRNEFSRQAGLLFPSIHTQLTLNELCLSDLDNYLNFLEKLEEFHEQKRLYFYPKIFEESPVPSENWNAFPLEYFQDTILINWVNLMLPYLLISLLCLVWAQFNFTRHIF</sequence>
<dbReference type="AlphaFoldDB" id="A0A4R4KHE8"/>
<keyword evidence="3" id="KW-1185">Reference proteome</keyword>
<feature type="transmembrane region" description="Helical" evidence="1">
    <location>
        <begin position="128"/>
        <end position="148"/>
    </location>
</feature>
<organism evidence="2 3">
    <name type="scientific">Arundinibacter roseus</name>
    <dbReference type="NCBI Taxonomy" id="2070510"/>
    <lineage>
        <taxon>Bacteria</taxon>
        <taxon>Pseudomonadati</taxon>
        <taxon>Bacteroidota</taxon>
        <taxon>Cytophagia</taxon>
        <taxon>Cytophagales</taxon>
        <taxon>Spirosomataceae</taxon>
        <taxon>Arundinibacter</taxon>
    </lineage>
</organism>
<dbReference type="Proteomes" id="UP000295706">
    <property type="component" value="Unassembled WGS sequence"/>
</dbReference>
<gene>
    <name evidence="2" type="ORF">EZE20_05740</name>
</gene>
<protein>
    <submittedName>
        <fullName evidence="2">DUF3526 domain-containing protein</fullName>
    </submittedName>
</protein>
<reference evidence="2 3" key="1">
    <citation type="submission" date="2019-02" db="EMBL/GenBank/DDBJ databases">
        <title>Arundinibacter roseus gen. nov., sp. nov., a new member of the family Cytophagaceae.</title>
        <authorList>
            <person name="Szuroczki S."/>
            <person name="Khayer B."/>
            <person name="Sproer C."/>
            <person name="Toumi M."/>
            <person name="Szabo A."/>
            <person name="Felfoldi T."/>
            <person name="Schumann P."/>
            <person name="Toth E."/>
        </authorList>
    </citation>
    <scope>NUCLEOTIDE SEQUENCE [LARGE SCALE GENOMIC DNA]</scope>
    <source>
        <strain evidence="2 3">DMA-k-7a</strain>
    </source>
</reference>
<dbReference type="PANTHER" id="PTHR43471:SF1">
    <property type="entry name" value="ABC TRANSPORTER PERMEASE PROTEIN NOSY-RELATED"/>
    <property type="match status" value="1"/>
</dbReference>
<feature type="transmembrane region" description="Helical" evidence="1">
    <location>
        <begin position="238"/>
        <end position="259"/>
    </location>
</feature>
<dbReference type="Pfam" id="PF12679">
    <property type="entry name" value="ABC2_membrane_2"/>
    <property type="match status" value="1"/>
</dbReference>
<evidence type="ECO:0000313" key="3">
    <source>
        <dbReference type="Proteomes" id="UP000295706"/>
    </source>
</evidence>
<dbReference type="RefSeq" id="WP_132115438.1">
    <property type="nucleotide sequence ID" value="NZ_SMJU01000003.1"/>
</dbReference>
<dbReference type="Pfam" id="PF12040">
    <property type="entry name" value="DUF3526"/>
    <property type="match status" value="1"/>
</dbReference>
<feature type="transmembrane region" description="Helical" evidence="1">
    <location>
        <begin position="12"/>
        <end position="32"/>
    </location>
</feature>
<feature type="transmembrane region" description="Helical" evidence="1">
    <location>
        <begin position="179"/>
        <end position="199"/>
    </location>
</feature>
<keyword evidence="1" id="KW-0472">Membrane</keyword>